<dbReference type="SUPFAM" id="SSF89000">
    <property type="entry name" value="post-HMGL domain-like"/>
    <property type="match status" value="1"/>
</dbReference>
<evidence type="ECO:0000256" key="10">
    <source>
        <dbReference type="HAMAP-Rule" id="MF_00572"/>
    </source>
</evidence>
<dbReference type="SUPFAM" id="SSF110921">
    <property type="entry name" value="2-isopropylmalate synthase LeuA, allosteric (dimerisation) domain"/>
    <property type="match status" value="1"/>
</dbReference>
<protein>
    <recommendedName>
        <fullName evidence="4 10">2-isopropylmalate synthase</fullName>
        <ecNumber evidence="4 10">2.3.3.13</ecNumber>
    </recommendedName>
    <alternativeName>
        <fullName evidence="10">Alpha-IPM synthase</fullName>
    </alternativeName>
    <alternativeName>
        <fullName evidence="10">Alpha-isopropylmalate synthase</fullName>
    </alternativeName>
</protein>
<dbReference type="EMBL" id="CP029353">
    <property type="protein sequence ID" value="AWK86694.1"/>
    <property type="molecule type" value="Genomic_DNA"/>
</dbReference>
<evidence type="ECO:0000256" key="4">
    <source>
        <dbReference type="ARBA" id="ARBA00012973"/>
    </source>
</evidence>
<evidence type="ECO:0000313" key="14">
    <source>
        <dbReference type="Proteomes" id="UP000245629"/>
    </source>
</evidence>
<dbReference type="PROSITE" id="PS00816">
    <property type="entry name" value="AIPM_HOMOCIT_SYNTH_2"/>
    <property type="match status" value="1"/>
</dbReference>
<dbReference type="InterPro" id="IPR036230">
    <property type="entry name" value="LeuA_allosteric_dom_sf"/>
</dbReference>
<dbReference type="GO" id="GO:0009098">
    <property type="term" value="P:L-leucine biosynthetic process"/>
    <property type="evidence" value="ECO:0007669"/>
    <property type="project" value="UniProtKB-UniRule"/>
</dbReference>
<feature type="binding site" evidence="10">
    <location>
        <position position="296"/>
    </location>
    <ligand>
        <name>Mg(2+)</name>
        <dbReference type="ChEBI" id="CHEBI:18420"/>
    </ligand>
</feature>
<comment type="catalytic activity">
    <reaction evidence="1 10">
        <text>3-methyl-2-oxobutanoate + acetyl-CoA + H2O = (2S)-2-isopropylmalate + CoA + H(+)</text>
        <dbReference type="Rhea" id="RHEA:21524"/>
        <dbReference type="ChEBI" id="CHEBI:1178"/>
        <dbReference type="ChEBI" id="CHEBI:11851"/>
        <dbReference type="ChEBI" id="CHEBI:15377"/>
        <dbReference type="ChEBI" id="CHEBI:15378"/>
        <dbReference type="ChEBI" id="CHEBI:57287"/>
        <dbReference type="ChEBI" id="CHEBI:57288"/>
        <dbReference type="EC" id="2.3.3.13"/>
    </reaction>
</comment>
<dbReference type="KEGG" id="azz:DEW08_10990"/>
<comment type="subunit">
    <text evidence="10">Homodimer.</text>
</comment>
<sequence length="572" mass="62659">MTHVASPAASRTDRSEAGRNGHIKYTPFPPVKLTDRQWPNRALDKAPMWCSVDLRDGNQALIEPMGPDRKRAMFDMLLRMGFKEIEVGFPAASQTDFDFCREIIDGSKIPDGVTIQVLTQSREELIRRTFEGIKGAKRAIVHLYNSTSELQRRVVFGLDRQGIIDIAVAGTRLVKQLAAEHPETEIVLQYSPESFTGTELDFALEICEAVMEVWQPTPQNRVILNLPATVEMSTPNVHADQIEWFCRNLKNRDCAIISLHPHNDRGTAVAAAELGMLAGADRVEGTLFGNGERTGNVDVVTLALNLFTQGVDPGLQIDDINELVRVSEYCTQLPVHPRHPYAGELVFTAFSGSHQDAINKGLKALAKSNTGKWEVPYLPIDPQDLGRSYEAVIRINSQSGKGGIAYVLEKDYGLQIPRRLQIEFSKIVQRIADETGKELAPADIHAAFVAEYLENDKPFALVEHGTEPRGPNSGPRALTAVVERDGKPLTIKGKGNGPIDAFLDALRQGMGLNLHVVDYREHAVGSGEDAQACAYVEVKTGEGSTLFGVGLDADIVTASLRALISAANRAAK</sequence>
<keyword evidence="10" id="KW-0963">Cytoplasm</keyword>
<evidence type="ECO:0000313" key="13">
    <source>
        <dbReference type="EMBL" id="AWK86694.1"/>
    </source>
</evidence>
<dbReference type="Pfam" id="PF08502">
    <property type="entry name" value="LeuA_dimer"/>
    <property type="match status" value="1"/>
</dbReference>
<dbReference type="Proteomes" id="UP000245629">
    <property type="component" value="Chromosome 2"/>
</dbReference>
<dbReference type="NCBIfam" id="TIGR00970">
    <property type="entry name" value="leuA_yeast"/>
    <property type="match status" value="1"/>
</dbReference>
<keyword evidence="5 10" id="KW-0432">Leucine biosynthesis</keyword>
<evidence type="ECO:0000256" key="8">
    <source>
        <dbReference type="ARBA" id="ARBA00022723"/>
    </source>
</evidence>
<comment type="cofactor">
    <cofactor evidence="10">
        <name>Mg(2+)</name>
        <dbReference type="ChEBI" id="CHEBI:18420"/>
    </cofactor>
</comment>
<feature type="region of interest" description="Regulatory domain" evidence="10">
    <location>
        <begin position="455"/>
        <end position="572"/>
    </location>
</feature>
<dbReference type="InterPro" id="IPR039371">
    <property type="entry name" value="LeuA_N_DRE-TIM"/>
</dbReference>
<dbReference type="InterPro" id="IPR005668">
    <property type="entry name" value="IPM_Synthase"/>
</dbReference>
<feature type="binding site" evidence="10">
    <location>
        <position position="260"/>
    </location>
    <ligand>
        <name>Mg(2+)</name>
        <dbReference type="ChEBI" id="CHEBI:18420"/>
    </ligand>
</feature>
<keyword evidence="10" id="KW-0460">Magnesium</keyword>
<evidence type="ECO:0000256" key="3">
    <source>
        <dbReference type="ARBA" id="ARBA00009767"/>
    </source>
</evidence>
<feature type="domain" description="Pyruvate carboxyltransferase" evidence="12">
    <location>
        <begin position="47"/>
        <end position="321"/>
    </location>
</feature>
<dbReference type="PROSITE" id="PS50991">
    <property type="entry name" value="PYR_CT"/>
    <property type="match status" value="1"/>
</dbReference>
<reference evidence="14" key="1">
    <citation type="submission" date="2018-05" db="EMBL/GenBank/DDBJ databases">
        <title>Azospirillum thermophila sp. nov., a novel isolated from hot spring.</title>
        <authorList>
            <person name="Zhao Z."/>
        </authorList>
    </citation>
    <scope>NUCLEOTIDE SEQUENCE [LARGE SCALE GENOMIC DNA]</scope>
    <source>
        <strain evidence="14">CFH 70021</strain>
    </source>
</reference>
<feature type="binding site" evidence="10">
    <location>
        <position position="262"/>
    </location>
    <ligand>
        <name>Mg(2+)</name>
        <dbReference type="ChEBI" id="CHEBI:18420"/>
    </ligand>
</feature>
<accession>A0A2S2CQ90</accession>
<feature type="binding site" evidence="10">
    <location>
        <position position="56"/>
    </location>
    <ligand>
        <name>Mg(2+)</name>
        <dbReference type="ChEBI" id="CHEBI:18420"/>
    </ligand>
</feature>
<evidence type="ECO:0000256" key="11">
    <source>
        <dbReference type="SAM" id="MobiDB-lite"/>
    </source>
</evidence>
<dbReference type="GO" id="GO:0003985">
    <property type="term" value="F:acetyl-CoA C-acetyltransferase activity"/>
    <property type="evidence" value="ECO:0007669"/>
    <property type="project" value="UniProtKB-UniRule"/>
</dbReference>
<dbReference type="NCBIfam" id="NF002991">
    <property type="entry name" value="PRK03739.1"/>
    <property type="match status" value="1"/>
</dbReference>
<keyword evidence="6 10" id="KW-0028">Amino-acid biosynthesis</keyword>
<evidence type="ECO:0000256" key="5">
    <source>
        <dbReference type="ARBA" id="ARBA00022430"/>
    </source>
</evidence>
<dbReference type="RefSeq" id="WP_109327088.1">
    <property type="nucleotide sequence ID" value="NZ_CP029353.1"/>
</dbReference>
<dbReference type="PANTHER" id="PTHR46911:SF1">
    <property type="entry name" value="2-ISOPROPYLMALATE SYNTHASE"/>
    <property type="match status" value="1"/>
</dbReference>
<dbReference type="AlphaFoldDB" id="A0A2S2CQ90"/>
<dbReference type="InterPro" id="IPR002034">
    <property type="entry name" value="AIPM/Hcit_synth_CS"/>
</dbReference>
<dbReference type="OrthoDB" id="9803573at2"/>
<dbReference type="InterPro" id="IPR054692">
    <property type="entry name" value="LeuA-like_post-cat"/>
</dbReference>
<dbReference type="Pfam" id="PF00682">
    <property type="entry name" value="HMGL-like"/>
    <property type="match status" value="1"/>
</dbReference>
<dbReference type="CDD" id="cd07942">
    <property type="entry name" value="DRE_TIM_LeuA"/>
    <property type="match status" value="1"/>
</dbReference>
<dbReference type="GO" id="GO:0005737">
    <property type="term" value="C:cytoplasm"/>
    <property type="evidence" value="ECO:0007669"/>
    <property type="project" value="UniProtKB-SubCell"/>
</dbReference>
<comment type="similarity">
    <text evidence="3 10">Belongs to the alpha-IPM synthase/homocitrate synthase family. LeuA type 2 subfamily.</text>
</comment>
<feature type="region of interest" description="Disordered" evidence="11">
    <location>
        <begin position="1"/>
        <end position="28"/>
    </location>
</feature>
<dbReference type="Pfam" id="PF22615">
    <property type="entry name" value="IPMS_D2"/>
    <property type="match status" value="1"/>
</dbReference>
<keyword evidence="14" id="KW-1185">Reference proteome</keyword>
<evidence type="ECO:0000256" key="1">
    <source>
        <dbReference type="ARBA" id="ARBA00000064"/>
    </source>
</evidence>
<comment type="function">
    <text evidence="10">Catalyzes the condensation of the acetyl group of acetyl-CoA with 3-methyl-2-oxobutanoate (2-ketoisovalerate) to form 3-carboxy-3-hydroxy-4-methylpentanoate (2-isopropylmalate).</text>
</comment>
<evidence type="ECO:0000256" key="2">
    <source>
        <dbReference type="ARBA" id="ARBA00004689"/>
    </source>
</evidence>
<evidence type="ECO:0000256" key="9">
    <source>
        <dbReference type="ARBA" id="ARBA00023304"/>
    </source>
</evidence>
<dbReference type="PANTHER" id="PTHR46911">
    <property type="match status" value="1"/>
</dbReference>
<dbReference type="Gene3D" id="3.20.20.70">
    <property type="entry name" value="Aldolase class I"/>
    <property type="match status" value="1"/>
</dbReference>
<dbReference type="GO" id="GO:0003852">
    <property type="term" value="F:2-isopropylmalate synthase activity"/>
    <property type="evidence" value="ECO:0007669"/>
    <property type="project" value="UniProtKB-UniRule"/>
</dbReference>
<dbReference type="InterPro" id="IPR000891">
    <property type="entry name" value="PYR_CT"/>
</dbReference>
<name>A0A2S2CQ90_9PROT</name>
<keyword evidence="8 10" id="KW-0479">Metal-binding</keyword>
<comment type="subcellular location">
    <subcellularLocation>
        <location evidence="10">Cytoplasm</location>
    </subcellularLocation>
</comment>
<keyword evidence="7 10" id="KW-0808">Transferase</keyword>
<dbReference type="GO" id="GO:0000287">
    <property type="term" value="F:magnesium ion binding"/>
    <property type="evidence" value="ECO:0007669"/>
    <property type="project" value="UniProtKB-UniRule"/>
</dbReference>
<dbReference type="InterPro" id="IPR013785">
    <property type="entry name" value="Aldolase_TIM"/>
</dbReference>
<dbReference type="HAMAP" id="MF_00572">
    <property type="entry name" value="LeuA_type2"/>
    <property type="match status" value="1"/>
</dbReference>
<dbReference type="SUPFAM" id="SSF51569">
    <property type="entry name" value="Aldolase"/>
    <property type="match status" value="1"/>
</dbReference>
<dbReference type="InterPro" id="IPR013709">
    <property type="entry name" value="2-isopropylmalate_synth_dimer"/>
</dbReference>
<dbReference type="PROSITE" id="PS00815">
    <property type="entry name" value="AIPM_HOMOCIT_SYNTH_1"/>
    <property type="match status" value="1"/>
</dbReference>
<evidence type="ECO:0000256" key="7">
    <source>
        <dbReference type="ARBA" id="ARBA00022679"/>
    </source>
</evidence>
<organism evidence="13 14">
    <name type="scientific">Azospirillum thermophilum</name>
    <dbReference type="NCBI Taxonomy" id="2202148"/>
    <lineage>
        <taxon>Bacteria</taxon>
        <taxon>Pseudomonadati</taxon>
        <taxon>Pseudomonadota</taxon>
        <taxon>Alphaproteobacteria</taxon>
        <taxon>Rhodospirillales</taxon>
        <taxon>Azospirillaceae</taxon>
        <taxon>Azospirillum</taxon>
    </lineage>
</organism>
<dbReference type="SMART" id="SM00917">
    <property type="entry name" value="LeuA_dimer"/>
    <property type="match status" value="1"/>
</dbReference>
<comment type="pathway">
    <text evidence="2 10">Amino-acid biosynthesis; L-leucine biosynthesis; L-leucine from 3-methyl-2-oxobutanoate: step 1/4.</text>
</comment>
<evidence type="ECO:0000256" key="6">
    <source>
        <dbReference type="ARBA" id="ARBA00022605"/>
    </source>
</evidence>
<dbReference type="EC" id="2.3.3.13" evidence="4 10"/>
<keyword evidence="9 10" id="KW-0100">Branched-chain amino acid biosynthesis</keyword>
<dbReference type="UniPathway" id="UPA00048">
    <property type="reaction ID" value="UER00070"/>
</dbReference>
<gene>
    <name evidence="10 13" type="primary">leuA</name>
    <name evidence="13" type="ORF">DEW08_10990</name>
</gene>
<evidence type="ECO:0000259" key="12">
    <source>
        <dbReference type="PROSITE" id="PS50991"/>
    </source>
</evidence>
<proteinExistence type="inferred from homology"/>
<dbReference type="Gene3D" id="3.30.160.270">
    <property type="match status" value="1"/>
</dbReference>